<feature type="transmembrane region" description="Helical" evidence="2">
    <location>
        <begin position="57"/>
        <end position="75"/>
    </location>
</feature>
<sequence>MYSTTAVRLFDPHDPRYYQCCCAARIHVASMAKAIAGICIFSNVVSIWPAIINGTTVTSIVATVFSSGVMAVAAFQEHRPTLILLLVLQGLGLSCIALVVFLFIVALIVGVDTSPVFRQYGPLLLCVAVFQILLGLWSFTVNLHFYAFLTDRERAGQMVYQYRAAEQQQQPSSSRGGPPRGYREQPQKPNRPVNEDHISYPIYPVKRTPSMTPSSPSIVPSAPAVVPDNQPPPPYESLEEQQNCENEEKE</sequence>
<dbReference type="EnsemblMetazoa" id="PPA29479.1">
    <property type="protein sequence ID" value="PPA29479.1"/>
    <property type="gene ID" value="WBGene00119033"/>
</dbReference>
<name>A0A2A6CJV3_PRIPA</name>
<evidence type="ECO:0000313" key="4">
    <source>
        <dbReference type="Proteomes" id="UP000005239"/>
    </source>
</evidence>
<feature type="transmembrane region" description="Helical" evidence="2">
    <location>
        <begin position="82"/>
        <end position="108"/>
    </location>
</feature>
<evidence type="ECO:0000256" key="2">
    <source>
        <dbReference type="SAM" id="Phobius"/>
    </source>
</evidence>
<feature type="transmembrane region" description="Helical" evidence="2">
    <location>
        <begin position="120"/>
        <end position="149"/>
    </location>
</feature>
<keyword evidence="2" id="KW-1133">Transmembrane helix</keyword>
<dbReference type="Proteomes" id="UP000005239">
    <property type="component" value="Unassembled WGS sequence"/>
</dbReference>
<accession>A0A2A6CJV3</accession>
<gene>
    <name evidence="3" type="primary">WBGene00119033</name>
</gene>
<feature type="transmembrane region" description="Helical" evidence="2">
    <location>
        <begin position="34"/>
        <end position="51"/>
    </location>
</feature>
<keyword evidence="2" id="KW-0812">Transmembrane</keyword>
<reference evidence="3" key="2">
    <citation type="submission" date="2022-06" db="UniProtKB">
        <authorList>
            <consortium name="EnsemblMetazoa"/>
        </authorList>
    </citation>
    <scope>IDENTIFICATION</scope>
    <source>
        <strain evidence="3">PS312</strain>
    </source>
</reference>
<keyword evidence="2" id="KW-0472">Membrane</keyword>
<keyword evidence="4" id="KW-1185">Reference proteome</keyword>
<reference evidence="4" key="1">
    <citation type="journal article" date="2008" name="Nat. Genet.">
        <title>The Pristionchus pacificus genome provides a unique perspective on nematode lifestyle and parasitism.</title>
        <authorList>
            <person name="Dieterich C."/>
            <person name="Clifton S.W."/>
            <person name="Schuster L.N."/>
            <person name="Chinwalla A."/>
            <person name="Delehaunty K."/>
            <person name="Dinkelacker I."/>
            <person name="Fulton L."/>
            <person name="Fulton R."/>
            <person name="Godfrey J."/>
            <person name="Minx P."/>
            <person name="Mitreva M."/>
            <person name="Roeseler W."/>
            <person name="Tian H."/>
            <person name="Witte H."/>
            <person name="Yang S.P."/>
            <person name="Wilson R.K."/>
            <person name="Sommer R.J."/>
        </authorList>
    </citation>
    <scope>NUCLEOTIDE SEQUENCE [LARGE SCALE GENOMIC DNA]</scope>
    <source>
        <strain evidence="4">PS312</strain>
    </source>
</reference>
<protein>
    <submittedName>
        <fullName evidence="3">Uncharacterized protein</fullName>
    </submittedName>
</protein>
<feature type="compositionally biased region" description="Low complexity" evidence="1">
    <location>
        <begin position="213"/>
        <end position="228"/>
    </location>
</feature>
<evidence type="ECO:0000313" key="3">
    <source>
        <dbReference type="EnsemblMetazoa" id="PPA29479.1"/>
    </source>
</evidence>
<feature type="region of interest" description="Disordered" evidence="1">
    <location>
        <begin position="165"/>
        <end position="250"/>
    </location>
</feature>
<feature type="compositionally biased region" description="Low complexity" evidence="1">
    <location>
        <begin position="168"/>
        <end position="177"/>
    </location>
</feature>
<proteinExistence type="predicted"/>
<organism evidence="3 4">
    <name type="scientific">Pristionchus pacificus</name>
    <name type="common">Parasitic nematode worm</name>
    <dbReference type="NCBI Taxonomy" id="54126"/>
    <lineage>
        <taxon>Eukaryota</taxon>
        <taxon>Metazoa</taxon>
        <taxon>Ecdysozoa</taxon>
        <taxon>Nematoda</taxon>
        <taxon>Chromadorea</taxon>
        <taxon>Rhabditida</taxon>
        <taxon>Rhabditina</taxon>
        <taxon>Diplogasteromorpha</taxon>
        <taxon>Diplogasteroidea</taxon>
        <taxon>Neodiplogasteridae</taxon>
        <taxon>Pristionchus</taxon>
    </lineage>
</organism>
<evidence type="ECO:0000256" key="1">
    <source>
        <dbReference type="SAM" id="MobiDB-lite"/>
    </source>
</evidence>
<accession>A0A8R1UHG9</accession>
<dbReference type="AlphaFoldDB" id="A0A2A6CJV3"/>